<dbReference type="Proteomes" id="UP001304650">
    <property type="component" value="Chromosome"/>
</dbReference>
<proteinExistence type="inferred from homology"/>
<dbReference type="PANTHER" id="PTHR46743">
    <property type="entry name" value="TEICHOIC ACIDS EXPORT ATP-BINDING PROTEIN TAGH"/>
    <property type="match status" value="1"/>
</dbReference>
<evidence type="ECO:0000256" key="3">
    <source>
        <dbReference type="ARBA" id="ARBA00022741"/>
    </source>
</evidence>
<evidence type="ECO:0000256" key="4">
    <source>
        <dbReference type="ARBA" id="ARBA00022840"/>
    </source>
</evidence>
<dbReference type="EMBL" id="CP130319">
    <property type="protein sequence ID" value="WNR43879.1"/>
    <property type="molecule type" value="Genomic_DNA"/>
</dbReference>
<keyword evidence="4 7" id="KW-0067">ATP-binding</keyword>
<dbReference type="GO" id="GO:0140359">
    <property type="term" value="F:ABC-type transporter activity"/>
    <property type="evidence" value="ECO:0007669"/>
    <property type="project" value="InterPro"/>
</dbReference>
<dbReference type="RefSeq" id="WP_314798817.1">
    <property type="nucleotide sequence ID" value="NZ_CP130319.1"/>
</dbReference>
<dbReference type="AlphaFoldDB" id="A0AA96RK27"/>
<dbReference type="SMART" id="SM00382">
    <property type="entry name" value="AAA"/>
    <property type="match status" value="1"/>
</dbReference>
<evidence type="ECO:0000259" key="6">
    <source>
        <dbReference type="PROSITE" id="PS50893"/>
    </source>
</evidence>
<name>A0AA96RK27_9BACL</name>
<keyword evidence="8" id="KW-1185">Reference proteome</keyword>
<keyword evidence="2" id="KW-0813">Transport</keyword>
<dbReference type="Pfam" id="PF00005">
    <property type="entry name" value="ABC_tran"/>
    <property type="match status" value="1"/>
</dbReference>
<keyword evidence="5" id="KW-1278">Translocase</keyword>
<dbReference type="InterPro" id="IPR050683">
    <property type="entry name" value="Bact_Polysacc_Export_ATP-bd"/>
</dbReference>
<accession>A0AA96RK27</accession>
<dbReference type="InterPro" id="IPR015860">
    <property type="entry name" value="ABC_transpr_TagH-like"/>
</dbReference>
<keyword evidence="3" id="KW-0547">Nucleotide-binding</keyword>
<reference evidence="7" key="1">
    <citation type="submission" date="2022-02" db="EMBL/GenBank/DDBJ databases">
        <title>Paenibacillus sp. MBLB1832 Whole Genome Shotgun Sequencing.</title>
        <authorList>
            <person name="Hwang C.Y."/>
            <person name="Cho E.-S."/>
            <person name="Seo M.-J."/>
        </authorList>
    </citation>
    <scope>NUCLEOTIDE SEQUENCE</scope>
    <source>
        <strain evidence="7">MBLB1832</strain>
    </source>
</reference>
<dbReference type="Gene3D" id="3.40.50.300">
    <property type="entry name" value="P-loop containing nucleotide triphosphate hydrolases"/>
    <property type="match status" value="1"/>
</dbReference>
<comment type="similarity">
    <text evidence="1">Belongs to the ABC transporter superfamily.</text>
</comment>
<dbReference type="CDD" id="cd03220">
    <property type="entry name" value="ABC_KpsT_Wzt"/>
    <property type="match status" value="1"/>
</dbReference>
<dbReference type="InterPro" id="IPR003439">
    <property type="entry name" value="ABC_transporter-like_ATP-bd"/>
</dbReference>
<organism evidence="7 8">
    <name type="scientific">Paenibacillus roseopurpureus</name>
    <dbReference type="NCBI Taxonomy" id="2918901"/>
    <lineage>
        <taxon>Bacteria</taxon>
        <taxon>Bacillati</taxon>
        <taxon>Bacillota</taxon>
        <taxon>Bacilli</taxon>
        <taxon>Bacillales</taxon>
        <taxon>Paenibacillaceae</taxon>
        <taxon>Paenibacillus</taxon>
    </lineage>
</organism>
<dbReference type="GO" id="GO:0016020">
    <property type="term" value="C:membrane"/>
    <property type="evidence" value="ECO:0007669"/>
    <property type="project" value="InterPro"/>
</dbReference>
<dbReference type="GO" id="GO:0005524">
    <property type="term" value="F:ATP binding"/>
    <property type="evidence" value="ECO:0007669"/>
    <property type="project" value="UniProtKB-KW"/>
</dbReference>
<feature type="domain" description="ABC transporter" evidence="6">
    <location>
        <begin position="30"/>
        <end position="244"/>
    </location>
</feature>
<dbReference type="PANTHER" id="PTHR46743:SF2">
    <property type="entry name" value="TEICHOIC ACIDS EXPORT ATP-BINDING PROTEIN TAGH"/>
    <property type="match status" value="1"/>
</dbReference>
<evidence type="ECO:0000313" key="7">
    <source>
        <dbReference type="EMBL" id="WNR43879.1"/>
    </source>
</evidence>
<dbReference type="GO" id="GO:0016887">
    <property type="term" value="F:ATP hydrolysis activity"/>
    <property type="evidence" value="ECO:0007669"/>
    <property type="project" value="InterPro"/>
</dbReference>
<protein>
    <submittedName>
        <fullName evidence="7">ABC transporter ATP-binding protein</fullName>
    </submittedName>
</protein>
<sequence>MSENIVEINDVSMLFNLSREKVDNIKEYFVRLIQGKLTFEEFWALRNVSFNIKKGESMGILGLNGSGKSTLLKIIAGILKPTTGKISVYGTVAPLIELGAGFDFELTAKENIFLNGAIFGYSRSQMKEQFEEIIDFAELWDFVDVPIKNFSSGMVARLGFSIATLSKPDVLIADEILGVGDHKFQMKCERRMEEIINNGATVILVSHSIDSVRKICSQAAWLNKGQLVNVGSAELVCNEYMASME</sequence>
<dbReference type="InterPro" id="IPR027417">
    <property type="entry name" value="P-loop_NTPase"/>
</dbReference>
<evidence type="ECO:0000256" key="5">
    <source>
        <dbReference type="ARBA" id="ARBA00022967"/>
    </source>
</evidence>
<evidence type="ECO:0000256" key="2">
    <source>
        <dbReference type="ARBA" id="ARBA00022448"/>
    </source>
</evidence>
<dbReference type="InterPro" id="IPR003593">
    <property type="entry name" value="AAA+_ATPase"/>
</dbReference>
<gene>
    <name evidence="7" type="ORF">MJB10_22725</name>
</gene>
<dbReference type="KEGG" id="proo:MJB10_22725"/>
<dbReference type="PROSITE" id="PS50893">
    <property type="entry name" value="ABC_TRANSPORTER_2"/>
    <property type="match status" value="1"/>
</dbReference>
<evidence type="ECO:0000256" key="1">
    <source>
        <dbReference type="ARBA" id="ARBA00005417"/>
    </source>
</evidence>
<evidence type="ECO:0000313" key="8">
    <source>
        <dbReference type="Proteomes" id="UP001304650"/>
    </source>
</evidence>
<dbReference type="SUPFAM" id="SSF52540">
    <property type="entry name" value="P-loop containing nucleoside triphosphate hydrolases"/>
    <property type="match status" value="1"/>
</dbReference>